<dbReference type="SUPFAM" id="SSF81301">
    <property type="entry name" value="Nucleotidyltransferase"/>
    <property type="match status" value="1"/>
</dbReference>
<dbReference type="Gene3D" id="1.10.1410.10">
    <property type="match status" value="1"/>
</dbReference>
<evidence type="ECO:0000313" key="5">
    <source>
        <dbReference type="Proteomes" id="UP000076078"/>
    </source>
</evidence>
<organism evidence="4 5">
    <name type="scientific">Tieghemostelium lacteum</name>
    <name type="common">Slime mold</name>
    <name type="synonym">Dictyostelium lacteum</name>
    <dbReference type="NCBI Taxonomy" id="361077"/>
    <lineage>
        <taxon>Eukaryota</taxon>
        <taxon>Amoebozoa</taxon>
        <taxon>Evosea</taxon>
        <taxon>Eumycetozoa</taxon>
        <taxon>Dictyostelia</taxon>
        <taxon>Dictyosteliales</taxon>
        <taxon>Raperosteliaceae</taxon>
        <taxon>Tieghemostelium</taxon>
    </lineage>
</organism>
<feature type="compositionally biased region" description="Acidic residues" evidence="2">
    <location>
        <begin position="516"/>
        <end position="529"/>
    </location>
</feature>
<feature type="compositionally biased region" description="Low complexity" evidence="2">
    <location>
        <begin position="835"/>
        <end position="864"/>
    </location>
</feature>
<evidence type="ECO:0000313" key="4">
    <source>
        <dbReference type="EMBL" id="KYQ90404.1"/>
    </source>
</evidence>
<accession>A0A151Z971</accession>
<dbReference type="GO" id="GO:0031123">
    <property type="term" value="P:RNA 3'-end processing"/>
    <property type="evidence" value="ECO:0007669"/>
    <property type="project" value="TreeGrafter"/>
</dbReference>
<gene>
    <name evidence="4" type="ORF">DLAC_09022</name>
</gene>
<dbReference type="InterPro" id="IPR054708">
    <property type="entry name" value="MTPAP-like_central"/>
</dbReference>
<feature type="region of interest" description="Disordered" evidence="2">
    <location>
        <begin position="771"/>
        <end position="864"/>
    </location>
</feature>
<feature type="compositionally biased region" description="Low complexity" evidence="2">
    <location>
        <begin position="229"/>
        <end position="246"/>
    </location>
</feature>
<feature type="compositionally biased region" description="Basic and acidic residues" evidence="2">
    <location>
        <begin position="586"/>
        <end position="598"/>
    </location>
</feature>
<name>A0A151Z971_TIELA</name>
<feature type="compositionally biased region" description="Low complexity" evidence="2">
    <location>
        <begin position="771"/>
        <end position="822"/>
    </location>
</feature>
<feature type="region of interest" description="Disordered" evidence="2">
    <location>
        <begin position="1116"/>
        <end position="1144"/>
    </location>
</feature>
<dbReference type="SUPFAM" id="SSF81631">
    <property type="entry name" value="PAP/OAS1 substrate-binding domain"/>
    <property type="match status" value="1"/>
</dbReference>
<feature type="coiled-coil region" evidence="1">
    <location>
        <begin position="293"/>
        <end position="325"/>
    </location>
</feature>
<dbReference type="Proteomes" id="UP000076078">
    <property type="component" value="Unassembled WGS sequence"/>
</dbReference>
<dbReference type="STRING" id="361077.A0A151Z971"/>
<dbReference type="InterPro" id="IPR043519">
    <property type="entry name" value="NT_sf"/>
</dbReference>
<dbReference type="InterPro" id="IPR045862">
    <property type="entry name" value="Trf4-like"/>
</dbReference>
<dbReference type="GO" id="GO:0005730">
    <property type="term" value="C:nucleolus"/>
    <property type="evidence" value="ECO:0007669"/>
    <property type="project" value="TreeGrafter"/>
</dbReference>
<feature type="region of interest" description="Disordered" evidence="2">
    <location>
        <begin position="223"/>
        <end position="248"/>
    </location>
</feature>
<feature type="compositionally biased region" description="Low complexity" evidence="2">
    <location>
        <begin position="615"/>
        <end position="639"/>
    </location>
</feature>
<feature type="compositionally biased region" description="Polar residues" evidence="2">
    <location>
        <begin position="476"/>
        <end position="487"/>
    </location>
</feature>
<dbReference type="GO" id="GO:0003729">
    <property type="term" value="F:mRNA binding"/>
    <property type="evidence" value="ECO:0007669"/>
    <property type="project" value="TreeGrafter"/>
</dbReference>
<feature type="region of interest" description="Disordered" evidence="2">
    <location>
        <begin position="326"/>
        <end position="351"/>
    </location>
</feature>
<evidence type="ECO:0000256" key="2">
    <source>
        <dbReference type="SAM" id="MobiDB-lite"/>
    </source>
</evidence>
<dbReference type="GO" id="GO:0046872">
    <property type="term" value="F:metal ion binding"/>
    <property type="evidence" value="ECO:0007669"/>
    <property type="project" value="UniProtKB-KW"/>
</dbReference>
<dbReference type="CDD" id="cd05402">
    <property type="entry name" value="NT_PAP_TUTase"/>
    <property type="match status" value="1"/>
</dbReference>
<dbReference type="OMA" id="MRFLEYY"/>
<feature type="compositionally biased region" description="Low complexity" evidence="2">
    <location>
        <begin position="451"/>
        <end position="468"/>
    </location>
</feature>
<dbReference type="PANTHER" id="PTHR23092">
    <property type="entry name" value="POLY(A) RNA POLYMERASE"/>
    <property type="match status" value="1"/>
</dbReference>
<reference evidence="4 5" key="1">
    <citation type="submission" date="2015-12" db="EMBL/GenBank/DDBJ databases">
        <title>Dictyostelia acquired genes for synthesis and detection of signals that induce cell-type specialization by lateral gene transfer from prokaryotes.</title>
        <authorList>
            <person name="Gloeckner G."/>
            <person name="Schaap P."/>
        </authorList>
    </citation>
    <scope>NUCLEOTIDE SEQUENCE [LARGE SCALE GENOMIC DNA]</scope>
    <source>
        <strain evidence="4 5">TK</strain>
    </source>
</reference>
<dbReference type="GO" id="GO:0031499">
    <property type="term" value="C:TRAMP complex"/>
    <property type="evidence" value="ECO:0007669"/>
    <property type="project" value="TreeGrafter"/>
</dbReference>
<evidence type="ECO:0000259" key="3">
    <source>
        <dbReference type="Pfam" id="PF22600"/>
    </source>
</evidence>
<keyword evidence="5" id="KW-1185">Reference proteome</keyword>
<dbReference type="OrthoDB" id="273917at2759"/>
<sequence length="1326" mass="148338">MEKDYKKQVCNWLLSLSQDELDQVLTDCNKYECDKLIALYKEWQFRDGYFFDESSQPINIGNQQQQNILNNLNNNNNNLLGNCDFDDDDNELLKTYKIKFRCSTEIHNYHYLNIFLPQNTPQQISRIINLVRICDTKTKLDTFTIESGSIKADELIEFLTVLSKRGFLQVPCYLARDTVSKEWRYESPNWFDSKGYFDISEFIVQWFEKLIWQRFWEANKLDPKRNDSSLRSSNNNNSSLNSSGGSKQLPPLMYKFLDTRKNNLKDFWATKTSKENRKRYANSKMANIVQSVIQKLNESHQKVEIDIMEKLNEQMETLKSKLQIQLPPDPSLDQPAPGGVSSTHSVSESPGGLNSITSILSLSLINYPVQFIEFIGFSPLERAGSTIDDVMRKIFKVLQTTYSESLAMDLISSEERLKSDQKNKKLSHTPSSPVRKKAKSKSQSKRKKKSQSSTSSNSANNHSSTKSNKNNDEGKGNSTSDNESDFVQTRPRRHSLPMDIPPSIKNQSLSSMASTTEDEDNSILSEGDDFPSSKNSSSSSITKSTSSTVSSSTQSSSSNGNKKLGVKINTPSTSSTSSSSSSTSKKSKDDSSRKDDVKDESLVFIQTLTEKMEHLSSNQKSSASSTSSTSNSSNSNSLSKHNRSLSKSAEGLSPNLNGTNSTSNNNSSSSSNNNSSSSNQTSNNNSSLYVRTESLSASSSPQKSPMKSEFKINSMTPKKLILDDNNQQNISVNSNPMNPFINIKPSKPPLKTTTINNNAFFQSKINISSDNTPTSTTTTPIATTTTTTTTTTSTTPTTTTNSNLTSSTPSISTTTTNNSNNNGKVFSTKPVMVKSNSTSSIQTSSIPNNNNNNNNNNNLKNNNNNIQQIPAYQDKYKDWRHNKLFNQIQVYKQMNPFVPLQAYLQPWDEPPLPYPHPKFSIKLHQEILDFVSDVGERTYPHVQNCHHVINLIKAVVKRLWPNADLDIYGSFMTGLWLPSSDIDIVVNYGKNMAIKPKNAQFLLEVLEKQIRSDLNHYILTMLCIPSAKIPVIKMVTKDNIAVDISFRENPTSIHTGIAARDLVANNVKEVVGLYPLAIVLKWFLRERGLNNTYTGGLSSYCLVLMLISFLKNNEHCPKKQSPQQPQPQQQQPNNNNNNNDITLSPQPTLKAIPCTCDNGDQISGLNIGCALMRFLEYYGVNFNYQLTGLSIEENRYTFSLKDDPLLGPGLFPNTTGALLNNTNLDPNNQTTQHSIHQLNNTTTPTNIQQQQQHFNNFQTSIYSSTPLVVSDPFVPGKNVASGSFNFSRVKAAFQYAFATLSNTSMNELSFENETILSKILMPNDRL</sequence>
<protein>
    <recommendedName>
        <fullName evidence="3">Poly(A) RNA polymerase mitochondrial-like central palm domain-containing protein</fullName>
    </recommendedName>
</protein>
<feature type="compositionally biased region" description="Low complexity" evidence="2">
    <location>
        <begin position="659"/>
        <end position="685"/>
    </location>
</feature>
<feature type="compositionally biased region" description="Low complexity" evidence="2">
    <location>
        <begin position="572"/>
        <end position="584"/>
    </location>
</feature>
<dbReference type="Pfam" id="PF22600">
    <property type="entry name" value="MTPAP-like_central"/>
    <property type="match status" value="1"/>
</dbReference>
<keyword evidence="1" id="KW-0175">Coiled coil</keyword>
<dbReference type="GO" id="GO:0043634">
    <property type="term" value="P:polyadenylation-dependent ncRNA catabolic process"/>
    <property type="evidence" value="ECO:0007669"/>
    <property type="project" value="TreeGrafter"/>
</dbReference>
<proteinExistence type="predicted"/>
<dbReference type="FunCoup" id="A0A151Z971">
    <property type="interactions" value="83"/>
</dbReference>
<dbReference type="GO" id="GO:1990817">
    <property type="term" value="F:poly(A) RNA polymerase activity"/>
    <property type="evidence" value="ECO:0007669"/>
    <property type="project" value="InterPro"/>
</dbReference>
<evidence type="ECO:0000256" key="1">
    <source>
        <dbReference type="SAM" id="Coils"/>
    </source>
</evidence>
<dbReference type="PANTHER" id="PTHR23092:SF31">
    <property type="entry name" value="DSCP-N DOMAIN-CONTAINING PROTEIN-RELATED"/>
    <property type="match status" value="1"/>
</dbReference>
<feature type="compositionally biased region" description="Low complexity" evidence="2">
    <location>
        <begin position="532"/>
        <end position="563"/>
    </location>
</feature>
<feature type="domain" description="Poly(A) RNA polymerase mitochondrial-like central palm" evidence="3">
    <location>
        <begin position="939"/>
        <end position="1048"/>
    </location>
</feature>
<feature type="compositionally biased region" description="Low complexity" evidence="2">
    <location>
        <begin position="1122"/>
        <end position="1139"/>
    </location>
</feature>
<feature type="compositionally biased region" description="Basic residues" evidence="2">
    <location>
        <begin position="434"/>
        <end position="450"/>
    </location>
</feature>
<feature type="region of interest" description="Disordered" evidence="2">
    <location>
        <begin position="612"/>
        <end position="685"/>
    </location>
</feature>
<feature type="compositionally biased region" description="Polar residues" evidence="2">
    <location>
        <begin position="504"/>
        <end position="515"/>
    </location>
</feature>
<dbReference type="EMBL" id="LODT01000037">
    <property type="protein sequence ID" value="KYQ90404.1"/>
    <property type="molecule type" value="Genomic_DNA"/>
</dbReference>
<feature type="region of interest" description="Disordered" evidence="2">
    <location>
        <begin position="416"/>
        <end position="598"/>
    </location>
</feature>
<dbReference type="InParanoid" id="A0A151Z971"/>
<dbReference type="FunFam" id="3.30.460.10:FF:000051">
    <property type="entry name" value="DNA2/NAM7 helicase family protein"/>
    <property type="match status" value="1"/>
</dbReference>
<dbReference type="Gene3D" id="3.30.460.10">
    <property type="entry name" value="Beta Polymerase, domain 2"/>
    <property type="match status" value="1"/>
</dbReference>
<comment type="caution">
    <text evidence="4">The sequence shown here is derived from an EMBL/GenBank/DDBJ whole genome shotgun (WGS) entry which is preliminary data.</text>
</comment>